<reference evidence="2" key="1">
    <citation type="submission" date="2020-11" db="EMBL/GenBank/DDBJ databases">
        <authorList>
            <consortium name="DOE Joint Genome Institute"/>
            <person name="Ahrendt S."/>
            <person name="Riley R."/>
            <person name="Andreopoulos W."/>
            <person name="Labutti K."/>
            <person name="Pangilinan J."/>
            <person name="Ruiz-Duenas F.J."/>
            <person name="Barrasa J.M."/>
            <person name="Sanchez-Garcia M."/>
            <person name="Camarero S."/>
            <person name="Miyauchi S."/>
            <person name="Serrano A."/>
            <person name="Linde D."/>
            <person name="Babiker R."/>
            <person name="Drula E."/>
            <person name="Ayuso-Fernandez I."/>
            <person name="Pacheco R."/>
            <person name="Padilla G."/>
            <person name="Ferreira P."/>
            <person name="Barriuso J."/>
            <person name="Kellner H."/>
            <person name="Castanera R."/>
            <person name="Alfaro M."/>
            <person name="Ramirez L."/>
            <person name="Pisabarro A.G."/>
            <person name="Kuo A."/>
            <person name="Tritt A."/>
            <person name="Lipzen A."/>
            <person name="He G."/>
            <person name="Yan M."/>
            <person name="Ng V."/>
            <person name="Cullen D."/>
            <person name="Martin F."/>
            <person name="Rosso M.-N."/>
            <person name="Henrissat B."/>
            <person name="Hibbett D."/>
            <person name="Martinez A.T."/>
            <person name="Grigoriev I.V."/>
        </authorList>
    </citation>
    <scope>NUCLEOTIDE SEQUENCE</scope>
    <source>
        <strain evidence="2">MF-IS2</strain>
    </source>
</reference>
<feature type="non-terminal residue" evidence="2">
    <location>
        <position position="1"/>
    </location>
</feature>
<proteinExistence type="predicted"/>
<dbReference type="AlphaFoldDB" id="A0A9P5X2N0"/>
<dbReference type="Proteomes" id="UP000807342">
    <property type="component" value="Unassembled WGS sequence"/>
</dbReference>
<evidence type="ECO:0000313" key="3">
    <source>
        <dbReference type="Proteomes" id="UP000807342"/>
    </source>
</evidence>
<gene>
    <name evidence="2" type="ORF">P691DRAFT_679442</name>
    <name evidence="1" type="ORF">P691DRAFT_683474</name>
</gene>
<protein>
    <submittedName>
        <fullName evidence="2">Uncharacterized protein</fullName>
    </submittedName>
</protein>
<organism evidence="2 3">
    <name type="scientific">Macrolepiota fuliginosa MF-IS2</name>
    <dbReference type="NCBI Taxonomy" id="1400762"/>
    <lineage>
        <taxon>Eukaryota</taxon>
        <taxon>Fungi</taxon>
        <taxon>Dikarya</taxon>
        <taxon>Basidiomycota</taxon>
        <taxon>Agaricomycotina</taxon>
        <taxon>Agaricomycetes</taxon>
        <taxon>Agaricomycetidae</taxon>
        <taxon>Agaricales</taxon>
        <taxon>Agaricineae</taxon>
        <taxon>Agaricaceae</taxon>
        <taxon>Macrolepiota</taxon>
    </lineage>
</organism>
<dbReference type="EMBL" id="MU151858">
    <property type="protein sequence ID" value="KAF9441571.1"/>
    <property type="molecule type" value="Genomic_DNA"/>
</dbReference>
<accession>A0A9P5X2N0</accession>
<evidence type="ECO:0000313" key="2">
    <source>
        <dbReference type="EMBL" id="KAF9443479.1"/>
    </source>
</evidence>
<keyword evidence="3" id="KW-1185">Reference proteome</keyword>
<dbReference type="OrthoDB" id="8023605at2759"/>
<sequence>IRGYNFGPGKLVLLLDKEIELYVGCKCKPYYFGPMVVFKRLRSRACILAKINDAISRLKLAVLSWRPFE</sequence>
<name>A0A9P5X2N0_9AGAR</name>
<comment type="caution">
    <text evidence="2">The sequence shown here is derived from an EMBL/GenBank/DDBJ whole genome shotgun (WGS) entry which is preliminary data.</text>
</comment>
<dbReference type="EMBL" id="MU151469">
    <property type="protein sequence ID" value="KAF9443479.1"/>
    <property type="molecule type" value="Genomic_DNA"/>
</dbReference>
<evidence type="ECO:0000313" key="1">
    <source>
        <dbReference type="EMBL" id="KAF9441571.1"/>
    </source>
</evidence>